<dbReference type="GO" id="GO:0004519">
    <property type="term" value="F:endonuclease activity"/>
    <property type="evidence" value="ECO:0007669"/>
    <property type="project" value="UniProtKB-KW"/>
</dbReference>
<dbReference type="NCBIfam" id="NF045808">
    <property type="entry name" value="PT-DNA_restrict"/>
    <property type="match status" value="1"/>
</dbReference>
<sequence length="305" mass="33961">MDWTERITDLRRWTRNGERAPHKPLLLLYALGRFQRRGGEPIPFSAAEADLKRLLKEFGPPRETSPGYPFHHLTSDGVWLVETENGPGSPGSELGRLRESKASGRLHPDLVKALSDDSRLVARLARVLLDANFEPSLHADICISAGLELESLELGHPSQEALPGDDQPRRDPAFREQILMAYDYCCAFCEYDGWLDGTVVGLDAAHVRWWAFEGPDEVANGLCLCVLHHKLFDKGVFGLTSERTIRVSAKFVGRTASARSMVLSLGGRRVREPRPGLDGVEPTHIEWHSRQVFRAPARVSITGAV</sequence>
<dbReference type="CDD" id="cd00085">
    <property type="entry name" value="HNHc"/>
    <property type="match status" value="1"/>
</dbReference>
<dbReference type="InterPro" id="IPR011396">
    <property type="entry name" value="PT_DNA_restrict"/>
</dbReference>
<gene>
    <name evidence="3" type="ORF">Pph01_13740</name>
</gene>
<proteinExistence type="predicted"/>
<reference evidence="3 4" key="1">
    <citation type="submission" date="2021-01" db="EMBL/GenBank/DDBJ databases">
        <title>Whole genome shotgun sequence of Planotetraspora phitsanulokensis NBRC 104273.</title>
        <authorList>
            <person name="Komaki H."/>
            <person name="Tamura T."/>
        </authorList>
    </citation>
    <scope>NUCLEOTIDE SEQUENCE [LARGE SCALE GENOMIC DNA]</scope>
    <source>
        <strain evidence="3 4">NBRC 104273</strain>
    </source>
</reference>
<keyword evidence="3" id="KW-0540">Nuclease</keyword>
<evidence type="ECO:0000259" key="2">
    <source>
        <dbReference type="Pfam" id="PF26340"/>
    </source>
</evidence>
<dbReference type="PIRSF" id="PIRSF030850">
    <property type="entry name" value="UCP030850"/>
    <property type="match status" value="1"/>
</dbReference>
<name>A0A8J3U180_9ACTN</name>
<organism evidence="3 4">
    <name type="scientific">Planotetraspora phitsanulokensis</name>
    <dbReference type="NCBI Taxonomy" id="575192"/>
    <lineage>
        <taxon>Bacteria</taxon>
        <taxon>Bacillati</taxon>
        <taxon>Actinomycetota</taxon>
        <taxon>Actinomycetes</taxon>
        <taxon>Streptosporangiales</taxon>
        <taxon>Streptosporangiaceae</taxon>
        <taxon>Planotetraspora</taxon>
    </lineage>
</organism>
<dbReference type="InterPro" id="IPR058813">
    <property type="entry name" value="DNA-SBD_ScoMcrA"/>
</dbReference>
<dbReference type="Pfam" id="PF13391">
    <property type="entry name" value="HNH_2"/>
    <property type="match status" value="1"/>
</dbReference>
<dbReference type="Pfam" id="PF26340">
    <property type="entry name" value="DNA-SBD_ScoMcrA"/>
    <property type="match status" value="1"/>
</dbReference>
<dbReference type="EMBL" id="BOOP01000004">
    <property type="protein sequence ID" value="GII36371.1"/>
    <property type="molecule type" value="Genomic_DNA"/>
</dbReference>
<dbReference type="RefSeq" id="WP_204072084.1">
    <property type="nucleotide sequence ID" value="NZ_BAABHI010000012.1"/>
</dbReference>
<evidence type="ECO:0000313" key="3">
    <source>
        <dbReference type="EMBL" id="GII36371.1"/>
    </source>
</evidence>
<protein>
    <submittedName>
        <fullName evidence="3">HNH endonuclease</fullName>
    </submittedName>
</protein>
<keyword evidence="3" id="KW-0378">Hydrolase</keyword>
<dbReference type="InterPro" id="IPR003615">
    <property type="entry name" value="HNH_nuc"/>
</dbReference>
<keyword evidence="3" id="KW-0255">Endonuclease</keyword>
<feature type="domain" description="ScoMcrA-like DNA sulfur-binding" evidence="2">
    <location>
        <begin position="4"/>
        <end position="148"/>
    </location>
</feature>
<feature type="domain" description="HNH nuclease" evidence="1">
    <location>
        <begin position="186"/>
        <end position="239"/>
    </location>
</feature>
<keyword evidence="4" id="KW-1185">Reference proteome</keyword>
<comment type="caution">
    <text evidence="3">The sequence shown here is derived from an EMBL/GenBank/DDBJ whole genome shotgun (WGS) entry which is preliminary data.</text>
</comment>
<dbReference type="Proteomes" id="UP000622547">
    <property type="component" value="Unassembled WGS sequence"/>
</dbReference>
<accession>A0A8J3U180</accession>
<evidence type="ECO:0000259" key="1">
    <source>
        <dbReference type="Pfam" id="PF13391"/>
    </source>
</evidence>
<dbReference type="AlphaFoldDB" id="A0A8J3U180"/>
<evidence type="ECO:0000313" key="4">
    <source>
        <dbReference type="Proteomes" id="UP000622547"/>
    </source>
</evidence>